<evidence type="ECO:0000313" key="2">
    <source>
        <dbReference type="Proteomes" id="UP000250434"/>
    </source>
</evidence>
<organism evidence="1 2">
    <name type="scientific">Amycolatopsis albispora</name>
    <dbReference type="NCBI Taxonomy" id="1804986"/>
    <lineage>
        <taxon>Bacteria</taxon>
        <taxon>Bacillati</taxon>
        <taxon>Actinomycetota</taxon>
        <taxon>Actinomycetes</taxon>
        <taxon>Pseudonocardiales</taxon>
        <taxon>Pseudonocardiaceae</taxon>
        <taxon>Amycolatopsis</taxon>
    </lineage>
</organism>
<evidence type="ECO:0000313" key="1">
    <source>
        <dbReference type="EMBL" id="AXB45256.1"/>
    </source>
</evidence>
<dbReference type="EMBL" id="CP015163">
    <property type="protein sequence ID" value="AXB45256.1"/>
    <property type="molecule type" value="Genomic_DNA"/>
</dbReference>
<dbReference type="SUPFAM" id="SSF52540">
    <property type="entry name" value="P-loop containing nucleoside triphosphate hydrolases"/>
    <property type="match status" value="1"/>
</dbReference>
<dbReference type="KEGG" id="aab:A4R43_24425"/>
<reference evidence="1 2" key="1">
    <citation type="submission" date="2016-04" db="EMBL/GenBank/DDBJ databases">
        <title>Complete genome sequence and analysis of deep-sea sediment isolate, Amycolatopsis sp. WP1.</title>
        <authorList>
            <person name="Wang H."/>
            <person name="Chen S."/>
            <person name="Wu Q."/>
        </authorList>
    </citation>
    <scope>NUCLEOTIDE SEQUENCE [LARGE SCALE GENOMIC DNA]</scope>
    <source>
        <strain evidence="1 2">WP1</strain>
    </source>
</reference>
<gene>
    <name evidence="1" type="ORF">A4R43_24425</name>
</gene>
<dbReference type="Proteomes" id="UP000250434">
    <property type="component" value="Chromosome"/>
</dbReference>
<keyword evidence="2" id="KW-1185">Reference proteome</keyword>
<accession>A0A344LB32</accession>
<proteinExistence type="predicted"/>
<dbReference type="Gene3D" id="3.40.50.300">
    <property type="entry name" value="P-loop containing nucleotide triphosphate hydrolases"/>
    <property type="match status" value="1"/>
</dbReference>
<dbReference type="InterPro" id="IPR027417">
    <property type="entry name" value="P-loop_NTPase"/>
</dbReference>
<sequence length="656" mass="71927">MTTETVGDSNRLAATPITEFIFDKGMQQILRASVHHDSVVEPADLDGIVSVNLPWQKPRSWVSLLRPTADVVPYRSQGDDLVDLFGWASQEGFDTCLLHGATGVGKTRLAHELVRAVAKRGGAAAFVAEFDDINSEARDSLARLTRLRHQTLLVIDYAETKPDVVRRLIESLSQNEDEELPVKLLLLARSAGTWWDLVRTRSTMLDDVLHDARVHRLVAKPLTADQQIKVYIEAVRGFAERLPSIRECAGQDWTGIAQRLAASSPLYDRTSGSPMACQIAALTGLLAAGAVGDDIVAQSTRDQLLAHERRYWLRTAHEFLGVDKLPEGLLDDLVALVCLYGARTRADALAVLAHYAKRDEPESMGRIAEFLARLLGHPSDGYWQPVHPSSLAEHLVVERIHAQPWVIIGTLPHVRDYQLVHALTLLSRAAPTDKVLWGHVASVAKKHRHRMPFELLAGAAVAVPDSRGIAAVIAEAHRELRPAQRAVVAAFSGKTPSDQARRELWNLYSQAYSNLPEAQLRRAASRAASIQELLSIVRPGLTNGIGAGMEMLPLVSDDLDTLFRAFAEGGEFAEATGRGGYGYNEYAVETTRKARDAAKRVVGRLDELSPYRNSFSKAPGVLDELGPALTELASEITDIRQRLDELAEDFGAAGSD</sequence>
<name>A0A344LB32_9PSEU</name>
<protein>
    <submittedName>
        <fullName evidence="1">Uncharacterized protein</fullName>
    </submittedName>
</protein>
<dbReference type="AlphaFoldDB" id="A0A344LB32"/>